<dbReference type="Proteomes" id="UP001209803">
    <property type="component" value="Chromosome"/>
</dbReference>
<feature type="transmembrane region" description="Helical" evidence="8">
    <location>
        <begin position="205"/>
        <end position="230"/>
    </location>
</feature>
<keyword evidence="6 8" id="KW-1133">Transmembrane helix</keyword>
<name>A0ABY8F740_9HYPH</name>
<dbReference type="RefSeq" id="WP_152500452.1">
    <property type="nucleotide sequence ID" value="NZ_CP120863.1"/>
</dbReference>
<evidence type="ECO:0000256" key="5">
    <source>
        <dbReference type="ARBA" id="ARBA00022692"/>
    </source>
</evidence>
<dbReference type="EMBL" id="CP120863">
    <property type="protein sequence ID" value="WFE91303.1"/>
    <property type="molecule type" value="Genomic_DNA"/>
</dbReference>
<feature type="transmembrane region" description="Helical" evidence="8">
    <location>
        <begin position="74"/>
        <end position="98"/>
    </location>
</feature>
<dbReference type="PANTHER" id="PTHR43227">
    <property type="entry name" value="BLL4140 PROTEIN"/>
    <property type="match status" value="1"/>
</dbReference>
<feature type="transmembrane region" description="Helical" evidence="8">
    <location>
        <begin position="110"/>
        <end position="129"/>
    </location>
</feature>
<dbReference type="InterPro" id="IPR035906">
    <property type="entry name" value="MetI-like_sf"/>
</dbReference>
<dbReference type="PANTHER" id="PTHR43227:SF11">
    <property type="entry name" value="BLL4140 PROTEIN"/>
    <property type="match status" value="1"/>
</dbReference>
<evidence type="ECO:0000313" key="10">
    <source>
        <dbReference type="EMBL" id="WFE91303.1"/>
    </source>
</evidence>
<protein>
    <submittedName>
        <fullName evidence="10">Sugar ABC transporter permease</fullName>
    </submittedName>
</protein>
<dbReference type="CDD" id="cd06261">
    <property type="entry name" value="TM_PBP2"/>
    <property type="match status" value="1"/>
</dbReference>
<dbReference type="Gene3D" id="1.10.3720.10">
    <property type="entry name" value="MetI-like"/>
    <property type="match status" value="1"/>
</dbReference>
<feature type="transmembrane region" description="Helical" evidence="8">
    <location>
        <begin position="165"/>
        <end position="184"/>
    </location>
</feature>
<evidence type="ECO:0000256" key="2">
    <source>
        <dbReference type="ARBA" id="ARBA00009306"/>
    </source>
</evidence>
<accession>A0ABY8F740</accession>
<evidence type="ECO:0000313" key="11">
    <source>
        <dbReference type="Proteomes" id="UP001209803"/>
    </source>
</evidence>
<proteinExistence type="inferred from homology"/>
<feature type="domain" description="ABC transmembrane type-1" evidence="9">
    <location>
        <begin position="71"/>
        <end position="291"/>
    </location>
</feature>
<dbReference type="SUPFAM" id="SSF161098">
    <property type="entry name" value="MetI-like"/>
    <property type="match status" value="1"/>
</dbReference>
<reference evidence="10 11" key="1">
    <citation type="submission" date="2023-03" db="EMBL/GenBank/DDBJ databases">
        <title>Roseibium porphyridii sp. nov. and Roseibium rhodosorbium sp. nov. isolated from marine algae, Porphyridium cruentum and Rhodosorus marinus, respectively.</title>
        <authorList>
            <person name="Lee M.W."/>
            <person name="Choi B.J."/>
            <person name="Lee J.K."/>
            <person name="Choi D.G."/>
            <person name="Baek J.H."/>
            <person name="Bayburt H."/>
            <person name="Kim J.M."/>
            <person name="Han D.M."/>
            <person name="Kim K.H."/>
            <person name="Jeon C.O."/>
        </authorList>
    </citation>
    <scope>NUCLEOTIDE SEQUENCE [LARGE SCALE GENOMIC DNA]</scope>
    <source>
        <strain evidence="10 11">KMA01</strain>
    </source>
</reference>
<dbReference type="Pfam" id="PF00528">
    <property type="entry name" value="BPD_transp_1"/>
    <property type="match status" value="1"/>
</dbReference>
<dbReference type="InterPro" id="IPR000515">
    <property type="entry name" value="MetI-like"/>
</dbReference>
<evidence type="ECO:0000256" key="1">
    <source>
        <dbReference type="ARBA" id="ARBA00004651"/>
    </source>
</evidence>
<feature type="transmembrane region" description="Helical" evidence="8">
    <location>
        <begin position="12"/>
        <end position="39"/>
    </location>
</feature>
<keyword evidence="4" id="KW-1003">Cell membrane</keyword>
<dbReference type="InterPro" id="IPR050809">
    <property type="entry name" value="UgpAE/MalFG_permease"/>
</dbReference>
<gene>
    <name evidence="10" type="ORF">K1718_08085</name>
</gene>
<evidence type="ECO:0000259" key="9">
    <source>
        <dbReference type="PROSITE" id="PS50928"/>
    </source>
</evidence>
<evidence type="ECO:0000256" key="3">
    <source>
        <dbReference type="ARBA" id="ARBA00022448"/>
    </source>
</evidence>
<keyword evidence="3 8" id="KW-0813">Transport</keyword>
<dbReference type="PROSITE" id="PS50928">
    <property type="entry name" value="ABC_TM1"/>
    <property type="match status" value="1"/>
</dbReference>
<evidence type="ECO:0000256" key="7">
    <source>
        <dbReference type="ARBA" id="ARBA00023136"/>
    </source>
</evidence>
<keyword evidence="7 8" id="KW-0472">Membrane</keyword>
<evidence type="ECO:0000256" key="8">
    <source>
        <dbReference type="RuleBase" id="RU363032"/>
    </source>
</evidence>
<keyword evidence="11" id="KW-1185">Reference proteome</keyword>
<evidence type="ECO:0000256" key="6">
    <source>
        <dbReference type="ARBA" id="ARBA00022989"/>
    </source>
</evidence>
<feature type="transmembrane region" description="Helical" evidence="8">
    <location>
        <begin position="270"/>
        <end position="290"/>
    </location>
</feature>
<sequence length="307" mass="33667">MRVLGTLRVHRFHYLMMLPGLVLAGMFVFYPIFAAMFYAMHDWSGFTAQKIFVGFGNFLALFQDPIFWNAFGRSIVFLLGTVPLQMAISLILAMVLNMQLLKLSTFFRTMIFLPVVTPVAVIGIVWTFLLSPFNGPVNGLLLDLGLVSQPIDFLGSTQSVMPSVIGVYVWKWLGITLIYWLAALQTVPDEVYDAARLDNCKGHRLAFYVVLPIIKPFALAILLISSVAALNVFPLIMSMTNGGPFFGSEVMEIFIYRTAFAADDGSIPQLGYAAAAGVLFGAVLLGLTALQALATRRTRMATAGSKA</sequence>
<evidence type="ECO:0000256" key="4">
    <source>
        <dbReference type="ARBA" id="ARBA00022475"/>
    </source>
</evidence>
<comment type="subcellular location">
    <subcellularLocation>
        <location evidence="1 8">Cell membrane</location>
        <topology evidence="1 8">Multi-pass membrane protein</topology>
    </subcellularLocation>
</comment>
<comment type="similarity">
    <text evidence="2 8">Belongs to the binding-protein-dependent transport system permease family.</text>
</comment>
<keyword evidence="5 8" id="KW-0812">Transmembrane</keyword>
<organism evidence="10 11">
    <name type="scientific">Roseibium porphyridii</name>
    <dbReference type="NCBI Taxonomy" id="2866279"/>
    <lineage>
        <taxon>Bacteria</taxon>
        <taxon>Pseudomonadati</taxon>
        <taxon>Pseudomonadota</taxon>
        <taxon>Alphaproteobacteria</taxon>
        <taxon>Hyphomicrobiales</taxon>
        <taxon>Stappiaceae</taxon>
        <taxon>Roseibium</taxon>
    </lineage>
</organism>